<dbReference type="InterPro" id="IPR003953">
    <property type="entry name" value="FAD-dep_OxRdtase_2_FAD-bd"/>
</dbReference>
<dbReference type="RefSeq" id="WP_203898723.1">
    <property type="nucleotide sequence ID" value="NZ_BOPF01000006.1"/>
</dbReference>
<dbReference type="FunFam" id="3.50.50.60:FF:000208">
    <property type="entry name" value="3-ketosteroid dehydrogenase"/>
    <property type="match status" value="1"/>
</dbReference>
<evidence type="ECO:0000256" key="2">
    <source>
        <dbReference type="ARBA" id="ARBA00022630"/>
    </source>
</evidence>
<dbReference type="InterPro" id="IPR036188">
    <property type="entry name" value="FAD/NAD-bd_sf"/>
</dbReference>
<gene>
    <name evidence="11" type="ORF">Val02_20620</name>
</gene>
<evidence type="ECO:0000256" key="7">
    <source>
        <dbReference type="ARBA" id="ARBA00061147"/>
    </source>
</evidence>
<accession>A0A8J4DPQ8</accession>
<evidence type="ECO:0000256" key="3">
    <source>
        <dbReference type="ARBA" id="ARBA00022827"/>
    </source>
</evidence>
<dbReference type="GO" id="GO:0047571">
    <property type="term" value="F:3-oxosteroid 1-dehydrogenase activity"/>
    <property type="evidence" value="ECO:0007669"/>
    <property type="project" value="UniProtKB-EC"/>
</dbReference>
<keyword evidence="12" id="KW-1185">Reference proteome</keyword>
<dbReference type="SUPFAM" id="SSF56425">
    <property type="entry name" value="Succinate dehydrogenase/fumarate reductase flavoprotein, catalytic domain"/>
    <property type="match status" value="1"/>
</dbReference>
<dbReference type="Pfam" id="PF00890">
    <property type="entry name" value="FAD_binding_2"/>
    <property type="match status" value="1"/>
</dbReference>
<evidence type="ECO:0000256" key="5">
    <source>
        <dbReference type="ARBA" id="ARBA00023221"/>
    </source>
</evidence>
<dbReference type="InterPro" id="IPR050315">
    <property type="entry name" value="FAD-oxidoreductase_2"/>
</dbReference>
<proteinExistence type="inferred from homology"/>
<comment type="caution">
    <text evidence="11">The sequence shown here is derived from an EMBL/GenBank/DDBJ whole genome shotgun (WGS) entry which is preliminary data.</text>
</comment>
<evidence type="ECO:0000256" key="9">
    <source>
        <dbReference type="ARBA" id="ARBA00069709"/>
    </source>
</evidence>
<comment type="cofactor">
    <cofactor evidence="1">
        <name>FAD</name>
        <dbReference type="ChEBI" id="CHEBI:57692"/>
    </cofactor>
</comment>
<keyword evidence="3" id="KW-0274">FAD</keyword>
<keyword evidence="5" id="KW-0753">Steroid metabolism</keyword>
<evidence type="ECO:0000259" key="10">
    <source>
        <dbReference type="Pfam" id="PF00890"/>
    </source>
</evidence>
<dbReference type="EC" id="1.3.99.4" evidence="8"/>
<evidence type="ECO:0000256" key="1">
    <source>
        <dbReference type="ARBA" id="ARBA00001974"/>
    </source>
</evidence>
<keyword evidence="5" id="KW-0443">Lipid metabolism</keyword>
<dbReference type="PANTHER" id="PTHR43400:SF10">
    <property type="entry name" value="3-OXOSTEROID 1-DEHYDROGENASE"/>
    <property type="match status" value="1"/>
</dbReference>
<dbReference type="Gene3D" id="3.50.50.60">
    <property type="entry name" value="FAD/NAD(P)-binding domain"/>
    <property type="match status" value="2"/>
</dbReference>
<evidence type="ECO:0000256" key="4">
    <source>
        <dbReference type="ARBA" id="ARBA00023002"/>
    </source>
</evidence>
<organism evidence="11 12">
    <name type="scientific">Virgisporangium aliadipatigenens</name>
    <dbReference type="NCBI Taxonomy" id="741659"/>
    <lineage>
        <taxon>Bacteria</taxon>
        <taxon>Bacillati</taxon>
        <taxon>Actinomycetota</taxon>
        <taxon>Actinomycetes</taxon>
        <taxon>Micromonosporales</taxon>
        <taxon>Micromonosporaceae</taxon>
        <taxon>Virgisporangium</taxon>
    </lineage>
</organism>
<evidence type="ECO:0000256" key="6">
    <source>
        <dbReference type="ARBA" id="ARBA00051951"/>
    </source>
</evidence>
<reference evidence="11" key="1">
    <citation type="submission" date="2021-01" db="EMBL/GenBank/DDBJ databases">
        <title>Whole genome shotgun sequence of Virgisporangium aliadipatigenens NBRC 105644.</title>
        <authorList>
            <person name="Komaki H."/>
            <person name="Tamura T."/>
        </authorList>
    </citation>
    <scope>NUCLEOTIDE SEQUENCE</scope>
    <source>
        <strain evidence="11">NBRC 105644</strain>
    </source>
</reference>
<evidence type="ECO:0000313" key="11">
    <source>
        <dbReference type="EMBL" id="GIJ45176.1"/>
    </source>
</evidence>
<evidence type="ECO:0000256" key="8">
    <source>
        <dbReference type="ARBA" id="ARBA00066536"/>
    </source>
</evidence>
<dbReference type="PANTHER" id="PTHR43400">
    <property type="entry name" value="FUMARATE REDUCTASE"/>
    <property type="match status" value="1"/>
</dbReference>
<feature type="domain" description="FAD-dependent oxidoreductase 2 FAD-binding" evidence="10">
    <location>
        <begin position="10"/>
        <end position="531"/>
    </location>
</feature>
<dbReference type="EMBL" id="BOPF01000006">
    <property type="protein sequence ID" value="GIJ45176.1"/>
    <property type="molecule type" value="Genomic_DNA"/>
</dbReference>
<dbReference type="Proteomes" id="UP000619260">
    <property type="component" value="Unassembled WGS sequence"/>
</dbReference>
<sequence>MADAWDESVDVLVAGTGAAGLTAAITAADRGLRVLVVESTPRWGGTTAISGGGLWMPGNPLARQEGFEDSAEDALLYMRTVIGDVGPASSVERRQAFLDAVPEVYGLLERLGARWVRAADYPDYYPDRPGARIGRTLEFEPVDTEPLGAWMETARAKDGFPLPIKTDDVWLLARAWSTPGGFARGARFAARAVRSLLAGRREFGMGGALSTGLMRIVLDQKTPVRLRTPLVDLIQEDGAVVGAVVRRDGTHTRVRAERGVVLAAGGFAANSEWRQKHHGIPGWTSAPEGDLGTAIDLGRRAGAALALMDDAWWGATVKLPEERGHGFVLWERSFPYSMVVDSTGVRYTNESASYVDFGHAMLERDRTVPAVPSWLVTDARHARRYLRTYVLSGGGTKKFLASGEMVRGRTVPELAVRMGVDPRVLRDSVARFNGFARTGVDEDFGRGATAYDRYYSDPGVTPNPNLGAIAKGPFTAVKLYPGDLGTKGGLLTDADARVVREDGGVIPGLYAAGNTTASVMGRTYPGAGATIAPAMAFGYRAAAHLAGRVP</sequence>
<dbReference type="SUPFAM" id="SSF51905">
    <property type="entry name" value="FAD/NAD(P)-binding domain"/>
    <property type="match status" value="1"/>
</dbReference>
<dbReference type="GO" id="GO:0008202">
    <property type="term" value="P:steroid metabolic process"/>
    <property type="evidence" value="ECO:0007669"/>
    <property type="project" value="UniProtKB-KW"/>
</dbReference>
<evidence type="ECO:0000313" key="12">
    <source>
        <dbReference type="Proteomes" id="UP000619260"/>
    </source>
</evidence>
<comment type="catalytic activity">
    <reaction evidence="6">
        <text>a 3-oxosteroid + A = a 3-oxo-Delta(1)-steroid + AH2</text>
        <dbReference type="Rhea" id="RHEA:13329"/>
        <dbReference type="ChEBI" id="CHEBI:13193"/>
        <dbReference type="ChEBI" id="CHEBI:17499"/>
        <dbReference type="ChEBI" id="CHEBI:20156"/>
        <dbReference type="ChEBI" id="CHEBI:47788"/>
        <dbReference type="EC" id="1.3.99.4"/>
    </reaction>
</comment>
<keyword evidence="4" id="KW-0560">Oxidoreductase</keyword>
<keyword evidence="2" id="KW-0285">Flavoprotein</keyword>
<dbReference type="InterPro" id="IPR027477">
    <property type="entry name" value="Succ_DH/fumarate_Rdtase_cat_sf"/>
</dbReference>
<protein>
    <recommendedName>
        <fullName evidence="9">3-oxosteroid 1-dehydrogenase</fullName>
        <ecNumber evidence="8">1.3.99.4</ecNumber>
    </recommendedName>
</protein>
<name>A0A8J4DPQ8_9ACTN</name>
<dbReference type="AlphaFoldDB" id="A0A8J4DPQ8"/>
<comment type="similarity">
    <text evidence="7">Belongs to the FAD-dependent oxidoreductase 2 family. 3-oxosteroid dehydrogenase subfamily.</text>
</comment>